<keyword evidence="2" id="KW-0808">Transferase</keyword>
<evidence type="ECO:0000313" key="7">
    <source>
        <dbReference type="Proteomes" id="UP000398389"/>
    </source>
</evidence>
<dbReference type="InterPro" id="IPR003000">
    <property type="entry name" value="Sirtuin"/>
</dbReference>
<feature type="binding site" evidence="4">
    <location>
        <position position="194"/>
    </location>
    <ligand>
        <name>Zn(2+)</name>
        <dbReference type="ChEBI" id="CHEBI:29105"/>
    </ligand>
</feature>
<name>A0A5E8BAP6_9ASCO</name>
<keyword evidence="7" id="KW-1185">Reference proteome</keyword>
<comment type="similarity">
    <text evidence="1">Belongs to the sirtuin family. Class I subfamily.</text>
</comment>
<dbReference type="OrthoDB" id="2919105at2759"/>
<keyword evidence="4" id="KW-0862">Zinc</keyword>
<protein>
    <recommendedName>
        <fullName evidence="5">Deacetylase sirtuin-type domain-containing protein</fullName>
    </recommendedName>
</protein>
<evidence type="ECO:0000256" key="3">
    <source>
        <dbReference type="ARBA" id="ARBA00023027"/>
    </source>
</evidence>
<dbReference type="InterPro" id="IPR026590">
    <property type="entry name" value="Ssirtuin_cat_dom"/>
</dbReference>
<dbReference type="Gene3D" id="3.40.50.1220">
    <property type="entry name" value="TPP-binding domain"/>
    <property type="match status" value="1"/>
</dbReference>
<dbReference type="Proteomes" id="UP000398389">
    <property type="component" value="Unassembled WGS sequence"/>
</dbReference>
<feature type="domain" description="Deacetylase sirtuin-type" evidence="5">
    <location>
        <begin position="17"/>
        <end position="370"/>
    </location>
</feature>
<feature type="binding site" evidence="4">
    <location>
        <position position="219"/>
    </location>
    <ligand>
        <name>Zn(2+)</name>
        <dbReference type="ChEBI" id="CHEBI:29105"/>
    </ligand>
</feature>
<keyword evidence="4" id="KW-0479">Metal-binding</keyword>
<accession>A0A5E8BAP6</accession>
<dbReference type="SUPFAM" id="SSF52467">
    <property type="entry name" value="DHS-like NAD/FAD-binding domain"/>
    <property type="match status" value="1"/>
</dbReference>
<dbReference type="AlphaFoldDB" id="A0A5E8BAP6"/>
<dbReference type="PANTHER" id="PTHR11085:SF8">
    <property type="entry name" value="NAD-DEPENDENT HISTONE DEACETYLASE HST3"/>
    <property type="match status" value="1"/>
</dbReference>
<proteinExistence type="inferred from homology"/>
<dbReference type="Gene3D" id="3.30.1600.10">
    <property type="entry name" value="SIR2/SIRT2 'Small Domain"/>
    <property type="match status" value="1"/>
</dbReference>
<dbReference type="InterPro" id="IPR026591">
    <property type="entry name" value="Sirtuin_cat_small_dom_sf"/>
</dbReference>
<organism evidence="6 7">
    <name type="scientific">Magnusiomyces paraingens</name>
    <dbReference type="NCBI Taxonomy" id="2606893"/>
    <lineage>
        <taxon>Eukaryota</taxon>
        <taxon>Fungi</taxon>
        <taxon>Dikarya</taxon>
        <taxon>Ascomycota</taxon>
        <taxon>Saccharomycotina</taxon>
        <taxon>Dipodascomycetes</taxon>
        <taxon>Dipodascales</taxon>
        <taxon>Dipodascaceae</taxon>
        <taxon>Magnusiomyces</taxon>
    </lineage>
</organism>
<dbReference type="GO" id="GO:0046872">
    <property type="term" value="F:metal ion binding"/>
    <property type="evidence" value="ECO:0007669"/>
    <property type="project" value="UniProtKB-KW"/>
</dbReference>
<reference evidence="6 7" key="1">
    <citation type="submission" date="2019-09" db="EMBL/GenBank/DDBJ databases">
        <authorList>
            <person name="Brejova B."/>
        </authorList>
    </citation>
    <scope>NUCLEOTIDE SEQUENCE [LARGE SCALE GENOMIC DNA]</scope>
</reference>
<dbReference type="PANTHER" id="PTHR11085">
    <property type="entry name" value="NAD-DEPENDENT PROTEIN DEACYLASE SIRTUIN-5, MITOCHONDRIAL-RELATED"/>
    <property type="match status" value="1"/>
</dbReference>
<dbReference type="InterPro" id="IPR050134">
    <property type="entry name" value="NAD-dep_sirtuin_deacylases"/>
</dbReference>
<dbReference type="PROSITE" id="PS50305">
    <property type="entry name" value="SIRTUIN"/>
    <property type="match status" value="1"/>
</dbReference>
<feature type="binding site" evidence="4">
    <location>
        <position position="216"/>
    </location>
    <ligand>
        <name>Zn(2+)</name>
        <dbReference type="ChEBI" id="CHEBI:29105"/>
    </ligand>
</feature>
<dbReference type="GO" id="GO:0005634">
    <property type="term" value="C:nucleus"/>
    <property type="evidence" value="ECO:0007669"/>
    <property type="project" value="TreeGrafter"/>
</dbReference>
<sequence>MTIKLDPSNLKSWDHLSREERLHLDMIARRISQSKKVIAVTGAGISCNAGIPDFRSKDGLYNMVKQQHPNTVVKGKDLFDVVLFGDQATTSVFFTFMAQLRKCTMAATPTMTHKFLRLLKEKKKLLRCYTQNIDGLESKVGLTMGGSKPLVQPTTTTTTTTSETPKKLTKAAMLKQIDVVQLHGDIHSLKCGICSSVFGWTESYEQLCYLGESPSCPSCEEKNSLRQARGMRHSNVGDLRPNIVLYGEEHPYGDLIGTCVSKDANSKPDVMLIIGTSMKVVGLKKLIKDVAKAVKSPATPRKKEGIVVLINKTDIGLSGFEDVIDYHIKSDCDDWVMDLKTRIPNLFSIQTTLEKYAVSSAISETEIKEEANVVSKSYVENNDVILVSPSTPSKQTAKVGKIPLPTPPSSVDNNLARPMTHSVMQQENTSAFSSITNHTSILLSPPATPIVQSDETFGINREYDVEIGLFINEKAASRNTQLLNEWSKRPCSKERVDCTSCDEGTRKRKSRLEDICVPVNRNKRRR</sequence>
<dbReference type="EMBL" id="CABVLU010000001">
    <property type="protein sequence ID" value="VVT46373.1"/>
    <property type="molecule type" value="Genomic_DNA"/>
</dbReference>
<feature type="active site" description="Proton acceptor" evidence="4">
    <location>
        <position position="183"/>
    </location>
</feature>
<keyword evidence="3" id="KW-0520">NAD</keyword>
<dbReference type="InterPro" id="IPR029035">
    <property type="entry name" value="DHS-like_NAD/FAD-binding_dom"/>
</dbReference>
<evidence type="ECO:0000256" key="1">
    <source>
        <dbReference type="ARBA" id="ARBA00006924"/>
    </source>
</evidence>
<dbReference type="RefSeq" id="XP_031851795.1">
    <property type="nucleotide sequence ID" value="XM_031995904.1"/>
</dbReference>
<dbReference type="GeneID" id="43580004"/>
<evidence type="ECO:0000313" key="6">
    <source>
        <dbReference type="EMBL" id="VVT46373.1"/>
    </source>
</evidence>
<feature type="binding site" evidence="4">
    <location>
        <position position="191"/>
    </location>
    <ligand>
        <name>Zn(2+)</name>
        <dbReference type="ChEBI" id="CHEBI:29105"/>
    </ligand>
</feature>
<gene>
    <name evidence="6" type="ORF">SAPINGB_P001181</name>
</gene>
<evidence type="ECO:0000256" key="2">
    <source>
        <dbReference type="ARBA" id="ARBA00022679"/>
    </source>
</evidence>
<dbReference type="GO" id="GO:0017136">
    <property type="term" value="F:histone deacetylase activity, NAD-dependent"/>
    <property type="evidence" value="ECO:0007669"/>
    <property type="project" value="TreeGrafter"/>
</dbReference>
<evidence type="ECO:0000259" key="5">
    <source>
        <dbReference type="PROSITE" id="PS50305"/>
    </source>
</evidence>
<dbReference type="GO" id="GO:0070403">
    <property type="term" value="F:NAD+ binding"/>
    <property type="evidence" value="ECO:0007669"/>
    <property type="project" value="InterPro"/>
</dbReference>
<evidence type="ECO:0000256" key="4">
    <source>
        <dbReference type="PROSITE-ProRule" id="PRU00236"/>
    </source>
</evidence>
<dbReference type="Pfam" id="PF02146">
    <property type="entry name" value="SIR2"/>
    <property type="match status" value="2"/>
</dbReference>